<dbReference type="Gene3D" id="1.10.10.10">
    <property type="entry name" value="Winged helix-like DNA-binding domain superfamily/Winged helix DNA-binding domain"/>
    <property type="match status" value="1"/>
</dbReference>
<protein>
    <submittedName>
        <fullName evidence="6">DNA-binding transcriptional regulator, LysR family</fullName>
    </submittedName>
</protein>
<dbReference type="SUPFAM" id="SSF46785">
    <property type="entry name" value="Winged helix' DNA-binding domain"/>
    <property type="match status" value="1"/>
</dbReference>
<dbReference type="Pfam" id="PF03466">
    <property type="entry name" value="LysR_substrate"/>
    <property type="match status" value="1"/>
</dbReference>
<dbReference type="PRINTS" id="PR00039">
    <property type="entry name" value="HTHLYSR"/>
</dbReference>
<keyword evidence="4" id="KW-0804">Transcription</keyword>
<name>A0A1H9XRA8_9PSEU</name>
<comment type="similarity">
    <text evidence="1">Belongs to the LysR transcriptional regulatory family.</text>
</comment>
<dbReference type="CDD" id="cd08414">
    <property type="entry name" value="PBP2_LTTR_aromatics_like"/>
    <property type="match status" value="1"/>
</dbReference>
<dbReference type="InterPro" id="IPR005119">
    <property type="entry name" value="LysR_subst-bd"/>
</dbReference>
<dbReference type="InterPro" id="IPR036388">
    <property type="entry name" value="WH-like_DNA-bd_sf"/>
</dbReference>
<dbReference type="GO" id="GO:0003677">
    <property type="term" value="F:DNA binding"/>
    <property type="evidence" value="ECO:0007669"/>
    <property type="project" value="UniProtKB-KW"/>
</dbReference>
<evidence type="ECO:0000259" key="5">
    <source>
        <dbReference type="PROSITE" id="PS50931"/>
    </source>
</evidence>
<dbReference type="GO" id="GO:0032993">
    <property type="term" value="C:protein-DNA complex"/>
    <property type="evidence" value="ECO:0007669"/>
    <property type="project" value="TreeGrafter"/>
</dbReference>
<evidence type="ECO:0000313" key="6">
    <source>
        <dbReference type="EMBL" id="SES48686.1"/>
    </source>
</evidence>
<dbReference type="STRING" id="155974.SAMN04487818_12118"/>
<dbReference type="SUPFAM" id="SSF53850">
    <property type="entry name" value="Periplasmic binding protein-like II"/>
    <property type="match status" value="1"/>
</dbReference>
<evidence type="ECO:0000256" key="1">
    <source>
        <dbReference type="ARBA" id="ARBA00009437"/>
    </source>
</evidence>
<keyword evidence="3 6" id="KW-0238">DNA-binding</keyword>
<dbReference type="RefSeq" id="WP_092786953.1">
    <property type="nucleotide sequence ID" value="NZ_FOGI01000021.1"/>
</dbReference>
<keyword evidence="2" id="KW-0805">Transcription regulation</keyword>
<dbReference type="GO" id="GO:0003700">
    <property type="term" value="F:DNA-binding transcription factor activity"/>
    <property type="evidence" value="ECO:0007669"/>
    <property type="project" value="InterPro"/>
</dbReference>
<organism evidence="6 7">
    <name type="scientific">Actinokineospora terrae</name>
    <dbReference type="NCBI Taxonomy" id="155974"/>
    <lineage>
        <taxon>Bacteria</taxon>
        <taxon>Bacillati</taxon>
        <taxon>Actinomycetota</taxon>
        <taxon>Actinomycetes</taxon>
        <taxon>Pseudonocardiales</taxon>
        <taxon>Pseudonocardiaceae</taxon>
        <taxon>Actinokineospora</taxon>
    </lineage>
</organism>
<accession>A0A1H9XRA8</accession>
<keyword evidence="7" id="KW-1185">Reference proteome</keyword>
<dbReference type="Proteomes" id="UP000199051">
    <property type="component" value="Unassembled WGS sequence"/>
</dbReference>
<dbReference type="Gene3D" id="3.40.190.290">
    <property type="match status" value="1"/>
</dbReference>
<dbReference type="Pfam" id="PF00126">
    <property type="entry name" value="HTH_1"/>
    <property type="match status" value="1"/>
</dbReference>
<dbReference type="PANTHER" id="PTHR30346:SF30">
    <property type="entry name" value="SMALL NEUTRAL PROTEASE REGULATORY PROTEIN"/>
    <property type="match status" value="1"/>
</dbReference>
<dbReference type="EMBL" id="FOGI01000021">
    <property type="protein sequence ID" value="SES48686.1"/>
    <property type="molecule type" value="Genomic_DNA"/>
</dbReference>
<dbReference type="PROSITE" id="PS50931">
    <property type="entry name" value="HTH_LYSR"/>
    <property type="match status" value="1"/>
</dbReference>
<reference evidence="7" key="1">
    <citation type="submission" date="2016-10" db="EMBL/GenBank/DDBJ databases">
        <authorList>
            <person name="Varghese N."/>
            <person name="Submissions S."/>
        </authorList>
    </citation>
    <scope>NUCLEOTIDE SEQUENCE [LARGE SCALE GENOMIC DNA]</scope>
    <source>
        <strain evidence="7">DSM 44260</strain>
    </source>
</reference>
<dbReference type="AlphaFoldDB" id="A0A1H9XRA8"/>
<evidence type="ECO:0000256" key="2">
    <source>
        <dbReference type="ARBA" id="ARBA00023015"/>
    </source>
</evidence>
<dbReference type="InterPro" id="IPR000847">
    <property type="entry name" value="LysR_HTH_N"/>
</dbReference>
<feature type="domain" description="HTH lysR-type" evidence="5">
    <location>
        <begin position="3"/>
        <end position="60"/>
    </location>
</feature>
<evidence type="ECO:0000313" key="7">
    <source>
        <dbReference type="Proteomes" id="UP000199051"/>
    </source>
</evidence>
<sequence>MELELRHLRTLCVIAETGSLTKAATVLRLSQPALTARLRRVESEIGASLFDRGPRGVVPTAVGEFVLARARAITHSVADLHMGAARYFDATAPVIALGGAVGSVSVGLAERMGETLAGMEVRLTMEYSPRLLWDLIAAGRLDAIATVDYRGYELSSTSDIECVTIAREPIFVALAECDPLVGHSEVALPDLADRTWVMTPSDGAGWPDCFHAACEHAGFTPRVRYTSPSAESIRDLVAGNRAVTACQAVYRGGDGIAVRPLTGSPVEMRHVLAYRREGPIAEHAASVIELAQDAYWAYAKQYANQFGEILHHAQLVH</sequence>
<dbReference type="InterPro" id="IPR036390">
    <property type="entry name" value="WH_DNA-bd_sf"/>
</dbReference>
<gene>
    <name evidence="6" type="ORF">SAMN04487818_12118</name>
</gene>
<dbReference type="PANTHER" id="PTHR30346">
    <property type="entry name" value="TRANSCRIPTIONAL DUAL REGULATOR HCAR-RELATED"/>
    <property type="match status" value="1"/>
</dbReference>
<evidence type="ECO:0000256" key="3">
    <source>
        <dbReference type="ARBA" id="ARBA00023125"/>
    </source>
</evidence>
<proteinExistence type="inferred from homology"/>
<evidence type="ECO:0000256" key="4">
    <source>
        <dbReference type="ARBA" id="ARBA00023163"/>
    </source>
</evidence>